<evidence type="ECO:0000256" key="1">
    <source>
        <dbReference type="ARBA" id="ARBA00022723"/>
    </source>
</evidence>
<accession>A0ABM1LIH0</accession>
<evidence type="ECO:0000313" key="8">
    <source>
        <dbReference type="Proteomes" id="UP000694861"/>
    </source>
</evidence>
<evidence type="ECO:0000259" key="6">
    <source>
        <dbReference type="PROSITE" id="PS50089"/>
    </source>
</evidence>
<feature type="domain" description="ZZ-type" evidence="7">
    <location>
        <begin position="577"/>
        <end position="641"/>
    </location>
</feature>
<keyword evidence="3" id="KW-0862">Zinc</keyword>
<evidence type="ECO:0000256" key="3">
    <source>
        <dbReference type="ARBA" id="ARBA00022833"/>
    </source>
</evidence>
<dbReference type="RefSeq" id="XP_016647197.1">
    <property type="nucleotide sequence ID" value="XM_016791711.1"/>
</dbReference>
<keyword evidence="1" id="KW-0479">Metal-binding</keyword>
<dbReference type="SUPFAM" id="SSF57850">
    <property type="entry name" value="RING/U-box"/>
    <property type="match status" value="3"/>
</dbReference>
<proteinExistence type="predicted"/>
<dbReference type="InterPro" id="IPR017907">
    <property type="entry name" value="Znf_RING_CS"/>
</dbReference>
<sequence length="715" mass="79773">MDDHYWTQLRSKDAFGLVGHSADVSLARFVTKEWVLLAAWVSRANHGSSVLSWFQVLSKMSESEEASEYVCSEEESSQTDSFVEGLIEARMGVHKGEMAGPSIESGSEAYRKMQKKYKVLEASVDRVLALAHTPEVGSSNQTSPSESVGIAMVSASEGVDIRVGVPLGNRNTLTEAKLVELRTDYSVPSYVGLRLPSAADVVRYPPEGSVMIFTDMYQHGLRLPFHPWVQMMLAKLGYAPGQYNPNFWLLLHGVYIAWWLVGLGEPTFEQFMYLYSISKQQGTFGWLKAILLLCRDLLYKPVVLGCGHISCFWCVFNAMNAVRESYCAVCRRPYNHFPSICQLLHFLLQKLYPEAYKQREKQVREEEKEFGYFSPQFDNPISGSHPTEESNILDNVQSKNSESCSSGVGGSPSLVNSPETTLDDEANSKRPTTSLKNIEATGNAAIKEDCLHDSGPENGTHNKVSVSDLLCAACKNLLFQPVVLNCGHVYCKSCINIPVDGVSRCHICQSMHPNGFPSVCLILEHFLEEQYPEIYAQRQSSSIKQADLHAHQRAGQPVSTLSDDYLSGWSGIGQKVHFAIGCDCCGMSPIIGERYKCKDCVEKMGFDLCGACYNAPFKIPGRFNQQHKPEHVLELVPPQIIPVLHYQSDEDGAEFQEDLENIPAAPIPQDLELVPPEIMAMLSYQSDEDGAEFQEEFRKIQKMALTMCQMFVLPL</sequence>
<keyword evidence="2 4" id="KW-0863">Zinc-finger</keyword>
<dbReference type="InterPro" id="IPR043145">
    <property type="entry name" value="Znf_ZZ_sf"/>
</dbReference>
<reference evidence="9" key="2">
    <citation type="submission" date="2025-08" db="UniProtKB">
        <authorList>
            <consortium name="RefSeq"/>
        </authorList>
    </citation>
    <scope>IDENTIFICATION</scope>
</reference>
<dbReference type="GeneID" id="103324279"/>
<dbReference type="InterPro" id="IPR001841">
    <property type="entry name" value="Znf_RING"/>
</dbReference>
<evidence type="ECO:0000259" key="7">
    <source>
        <dbReference type="PROSITE" id="PS50135"/>
    </source>
</evidence>
<dbReference type="PROSITE" id="PS50135">
    <property type="entry name" value="ZF_ZZ_2"/>
    <property type="match status" value="1"/>
</dbReference>
<dbReference type="Pfam" id="PF00569">
    <property type="entry name" value="ZZ"/>
    <property type="match status" value="1"/>
</dbReference>
<name>A0ABM1LIH0_PRUMU</name>
<organism evidence="8 9">
    <name type="scientific">Prunus mume</name>
    <name type="common">Japanese apricot</name>
    <name type="synonym">Armeniaca mume</name>
    <dbReference type="NCBI Taxonomy" id="102107"/>
    <lineage>
        <taxon>Eukaryota</taxon>
        <taxon>Viridiplantae</taxon>
        <taxon>Streptophyta</taxon>
        <taxon>Embryophyta</taxon>
        <taxon>Tracheophyta</taxon>
        <taxon>Spermatophyta</taxon>
        <taxon>Magnoliopsida</taxon>
        <taxon>eudicotyledons</taxon>
        <taxon>Gunneridae</taxon>
        <taxon>Pentapetalae</taxon>
        <taxon>rosids</taxon>
        <taxon>fabids</taxon>
        <taxon>Rosales</taxon>
        <taxon>Rosaceae</taxon>
        <taxon>Amygdaloideae</taxon>
        <taxon>Amygdaleae</taxon>
        <taxon>Prunus</taxon>
    </lineage>
</organism>
<dbReference type="PROSITE" id="PS00518">
    <property type="entry name" value="ZF_RING_1"/>
    <property type="match status" value="1"/>
</dbReference>
<keyword evidence="8" id="KW-1185">Reference proteome</keyword>
<protein>
    <submittedName>
        <fullName evidence="9">Uncharacterized protein LOC103324279</fullName>
    </submittedName>
</protein>
<gene>
    <name evidence="9" type="primary">LOC103324279</name>
</gene>
<dbReference type="PROSITE" id="PS50089">
    <property type="entry name" value="ZF_RING_2"/>
    <property type="match status" value="2"/>
</dbReference>
<dbReference type="Gene3D" id="3.30.40.10">
    <property type="entry name" value="Zinc/RING finger domain, C3HC4 (zinc finger)"/>
    <property type="match status" value="2"/>
</dbReference>
<feature type="region of interest" description="Disordered" evidence="5">
    <location>
        <begin position="398"/>
        <end position="436"/>
    </location>
</feature>
<dbReference type="InterPro" id="IPR027370">
    <property type="entry name" value="Znf-RING_euk"/>
</dbReference>
<evidence type="ECO:0000313" key="9">
    <source>
        <dbReference type="RefSeq" id="XP_016647197.1"/>
    </source>
</evidence>
<feature type="domain" description="RING-type" evidence="6">
    <location>
        <begin position="471"/>
        <end position="509"/>
    </location>
</feature>
<dbReference type="Gene3D" id="3.30.60.90">
    <property type="match status" value="1"/>
</dbReference>
<dbReference type="CDD" id="cd02338">
    <property type="entry name" value="ZZ_PCMF_like"/>
    <property type="match status" value="1"/>
</dbReference>
<evidence type="ECO:0000256" key="4">
    <source>
        <dbReference type="PROSITE-ProRule" id="PRU00228"/>
    </source>
</evidence>
<dbReference type="InterPro" id="IPR000433">
    <property type="entry name" value="Znf_ZZ"/>
</dbReference>
<dbReference type="SMART" id="SM00184">
    <property type="entry name" value="RING"/>
    <property type="match status" value="2"/>
</dbReference>
<feature type="domain" description="RING-type" evidence="6">
    <location>
        <begin position="293"/>
        <end position="331"/>
    </location>
</feature>
<dbReference type="Proteomes" id="UP000694861">
    <property type="component" value="Linkage group LG2"/>
</dbReference>
<evidence type="ECO:0000256" key="2">
    <source>
        <dbReference type="ARBA" id="ARBA00022771"/>
    </source>
</evidence>
<dbReference type="Pfam" id="PF13445">
    <property type="entry name" value="zf-RING_UBOX"/>
    <property type="match status" value="1"/>
</dbReference>
<reference evidence="8" key="1">
    <citation type="journal article" date="2012" name="Nat. Commun.">
        <title>The genome of Prunus mume.</title>
        <authorList>
            <person name="Zhang Q."/>
            <person name="Chen W."/>
            <person name="Sun L."/>
            <person name="Zhao F."/>
            <person name="Huang B."/>
            <person name="Yang W."/>
            <person name="Tao Y."/>
            <person name="Wang J."/>
            <person name="Yuan Z."/>
            <person name="Fan G."/>
            <person name="Xing Z."/>
            <person name="Han C."/>
            <person name="Pan H."/>
            <person name="Zhong X."/>
            <person name="Shi W."/>
            <person name="Liang X."/>
            <person name="Du D."/>
            <person name="Sun F."/>
            <person name="Xu Z."/>
            <person name="Hao R."/>
            <person name="Lv T."/>
            <person name="Lv Y."/>
            <person name="Zheng Z."/>
            <person name="Sun M."/>
            <person name="Luo L."/>
            <person name="Cai M."/>
            <person name="Gao Y."/>
            <person name="Wang J."/>
            <person name="Yin Y."/>
            <person name="Xu X."/>
            <person name="Cheng T."/>
            <person name="Wang J."/>
        </authorList>
    </citation>
    <scope>NUCLEOTIDE SEQUENCE [LARGE SCALE GENOMIC DNA]</scope>
</reference>
<dbReference type="PANTHER" id="PTHR15898">
    <property type="entry name" value="BIFUNCTIONAL APOPTOSIS REGULATOR"/>
    <property type="match status" value="1"/>
</dbReference>
<evidence type="ECO:0000256" key="5">
    <source>
        <dbReference type="SAM" id="MobiDB-lite"/>
    </source>
</evidence>
<dbReference type="PANTHER" id="PTHR15898:SF15">
    <property type="entry name" value="E3 UBIQUITIN-PROTEIN LIGASE PRT1-LIKE"/>
    <property type="match status" value="1"/>
</dbReference>
<dbReference type="InterPro" id="IPR013083">
    <property type="entry name" value="Znf_RING/FYVE/PHD"/>
</dbReference>